<gene>
    <name evidence="2" type="ORF">GBA63_06455</name>
</gene>
<dbReference type="Pfam" id="PF13374">
    <property type="entry name" value="TPR_10"/>
    <property type="match status" value="1"/>
</dbReference>
<dbReference type="GO" id="GO:0006355">
    <property type="term" value="P:regulation of DNA-templated transcription"/>
    <property type="evidence" value="ECO:0007669"/>
    <property type="project" value="InterPro"/>
</dbReference>
<dbReference type="SUPFAM" id="SSF48452">
    <property type="entry name" value="TPR-like"/>
    <property type="match status" value="2"/>
</dbReference>
<dbReference type="Gene3D" id="1.25.40.10">
    <property type="entry name" value="Tetratricopeptide repeat domain"/>
    <property type="match status" value="1"/>
</dbReference>
<evidence type="ECO:0000313" key="3">
    <source>
        <dbReference type="Proteomes" id="UP000501452"/>
    </source>
</evidence>
<dbReference type="CDD" id="cd06170">
    <property type="entry name" value="LuxR_C_like"/>
    <property type="match status" value="1"/>
</dbReference>
<dbReference type="InterPro" id="IPR027417">
    <property type="entry name" value="P-loop_NTPase"/>
</dbReference>
<dbReference type="PANTHER" id="PTHR47691">
    <property type="entry name" value="REGULATOR-RELATED"/>
    <property type="match status" value="1"/>
</dbReference>
<dbReference type="Pfam" id="PF25872">
    <property type="entry name" value="HTH_77"/>
    <property type="match status" value="1"/>
</dbReference>
<proteinExistence type="predicted"/>
<dbReference type="GO" id="GO:0003677">
    <property type="term" value="F:DNA binding"/>
    <property type="evidence" value="ECO:0007669"/>
    <property type="project" value="InterPro"/>
</dbReference>
<dbReference type="PANTHER" id="PTHR47691:SF3">
    <property type="entry name" value="HTH-TYPE TRANSCRIPTIONAL REGULATOR RV0890C-RELATED"/>
    <property type="match status" value="1"/>
</dbReference>
<dbReference type="SUPFAM" id="SSF46894">
    <property type="entry name" value="C-terminal effector domain of the bipartite response regulators"/>
    <property type="match status" value="1"/>
</dbReference>
<dbReference type="InterPro" id="IPR016032">
    <property type="entry name" value="Sig_transdc_resp-reg_C-effctor"/>
</dbReference>
<dbReference type="InterPro" id="IPR036388">
    <property type="entry name" value="WH-like_DNA-bd_sf"/>
</dbReference>
<dbReference type="InterPro" id="IPR000792">
    <property type="entry name" value="Tscrpt_reg_LuxR_C"/>
</dbReference>
<dbReference type="Gene3D" id="3.40.50.300">
    <property type="entry name" value="P-loop containing nucleotide triphosphate hydrolases"/>
    <property type="match status" value="1"/>
</dbReference>
<dbReference type="KEGG" id="rub:GBA63_06455"/>
<dbReference type="EMBL" id="CP045119">
    <property type="protein sequence ID" value="QIN82330.1"/>
    <property type="molecule type" value="Genomic_DNA"/>
</dbReference>
<dbReference type="PRINTS" id="PR00364">
    <property type="entry name" value="DISEASERSIST"/>
</dbReference>
<feature type="domain" description="HTH luxR-type" evidence="1">
    <location>
        <begin position="808"/>
        <end position="873"/>
    </location>
</feature>
<reference evidence="2 3" key="1">
    <citation type="submission" date="2019-10" db="EMBL/GenBank/DDBJ databases">
        <title>Rubrobacter sp nov SCSIO 52090 isolated from a deep-sea sediment in the South China Sea.</title>
        <authorList>
            <person name="Chen R.W."/>
        </authorList>
    </citation>
    <scope>NUCLEOTIDE SEQUENCE [LARGE SCALE GENOMIC DNA]</scope>
    <source>
        <strain evidence="2 3">SCSIO 52909</strain>
    </source>
</reference>
<evidence type="ECO:0000313" key="2">
    <source>
        <dbReference type="EMBL" id="QIN82330.1"/>
    </source>
</evidence>
<dbReference type="AlphaFoldDB" id="A0A6G8Q793"/>
<dbReference type="Gene3D" id="1.10.10.10">
    <property type="entry name" value="Winged helix-like DNA-binding domain superfamily/Winged helix DNA-binding domain"/>
    <property type="match status" value="1"/>
</dbReference>
<dbReference type="SUPFAM" id="SSF52540">
    <property type="entry name" value="P-loop containing nucleoside triphosphate hydrolases"/>
    <property type="match status" value="1"/>
</dbReference>
<name>A0A6G8Q793_9ACTN</name>
<keyword evidence="3" id="KW-1185">Reference proteome</keyword>
<dbReference type="InterPro" id="IPR019734">
    <property type="entry name" value="TPR_rpt"/>
</dbReference>
<dbReference type="InterPro" id="IPR058852">
    <property type="entry name" value="HTH_77"/>
</dbReference>
<dbReference type="Pfam" id="PF13424">
    <property type="entry name" value="TPR_12"/>
    <property type="match status" value="1"/>
</dbReference>
<sequence length="875" mass="93281">MMPQNPKTFITSGFGPRATRYIWKITRLGDARRHPGLQDTWVRSPTDVVPVPAEGWLAVSGNAVMDTKRARGRPPGTPPFEVSSLVGRGRELAEVSSLLVSGRLLTLVGPGGCGKTRLALAAANAVANAAGGFRDGVFWVELDALSDPALLPEAAARVLGVRWGTGESPTAAMLDHLKTRESLVVLDNCEHLIEACADLVDALLRSCPGLTVLTTSREALRLAGEVAWPVPSLSLPDPKSAQDPADLLRFGAVRLFVERAAAAAPGFALDKDNAADVVRICGRLDGIPLAIELAAARVRVLSPAQISARLDDRFLLLTGGGRTVMPRHRTLKATMDWSYGLLAPEEKLLFRRLSVFAGGFSLGAAEAVGAGGAVEGNEVLGLLSCLVDKSLVVAVPGGDEVRYRMLETVLRYAAEKLEESGEACAVRTRHAGFFLELSGEAGTGLLGEHQVAWLGRLDVDQGNLRAALGWYANGEDPAPALRMSGALWWFWFLRGRYDEGRGWLDAALTAGDDAPAPLRAKALVAAGYFAFLRSEYAPARWRIEEGLALYRSLDDAPGVAGAVRVLGSIAREQGRYAEAETLHSESLALCREHGDARGVAQSLNHLGFVAWLRGDLGRAEDLCSEALDAFRNLGDGEGVAWSLMNLGFAALYGGDHTRAAALLDEGLALSRRAGYREAAAWSLNGLGVLARREDRPGRAAELLGESLALHRDLGDRWRTASLFEELAGTSADPERAAILLGAAGGLREVLSDPVPPCERPDRERDAAVARAALGEDSFAGARAKGAAMDLHHVYEYALEAEVRAAPNGADPAMGLSAREVEVLGFVAEGFTDHQVAGKLYLSPRTVGQHLRNVYRKLGVNSRTAATRAAIEHGLI</sequence>
<protein>
    <submittedName>
        <fullName evidence="2">Tetratricopeptide repeat protein</fullName>
    </submittedName>
</protein>
<dbReference type="PROSITE" id="PS50043">
    <property type="entry name" value="HTH_LUXR_2"/>
    <property type="match status" value="1"/>
</dbReference>
<dbReference type="PRINTS" id="PR00038">
    <property type="entry name" value="HTHLUXR"/>
</dbReference>
<accession>A0A6G8Q793</accession>
<dbReference type="Pfam" id="PF00196">
    <property type="entry name" value="GerE"/>
    <property type="match status" value="1"/>
</dbReference>
<evidence type="ECO:0000259" key="1">
    <source>
        <dbReference type="PROSITE" id="PS50043"/>
    </source>
</evidence>
<dbReference type="SMART" id="SM00421">
    <property type="entry name" value="HTH_LUXR"/>
    <property type="match status" value="1"/>
</dbReference>
<dbReference type="InterPro" id="IPR011990">
    <property type="entry name" value="TPR-like_helical_dom_sf"/>
</dbReference>
<dbReference type="SMART" id="SM00028">
    <property type="entry name" value="TPR"/>
    <property type="match status" value="4"/>
</dbReference>
<dbReference type="Proteomes" id="UP000501452">
    <property type="component" value="Chromosome"/>
</dbReference>
<organism evidence="2 3">
    <name type="scientific">Rubrobacter tropicus</name>
    <dbReference type="NCBI Taxonomy" id="2653851"/>
    <lineage>
        <taxon>Bacteria</taxon>
        <taxon>Bacillati</taxon>
        <taxon>Actinomycetota</taxon>
        <taxon>Rubrobacteria</taxon>
        <taxon>Rubrobacterales</taxon>
        <taxon>Rubrobacteraceae</taxon>
        <taxon>Rubrobacter</taxon>
    </lineage>
</organism>